<protein>
    <submittedName>
        <fullName evidence="3">DUF485 domain-containing protein</fullName>
    </submittedName>
</protein>
<feature type="transmembrane region" description="Helical" evidence="2">
    <location>
        <begin position="79"/>
        <end position="105"/>
    </location>
</feature>
<dbReference type="Pfam" id="PF04341">
    <property type="entry name" value="DUF485"/>
    <property type="match status" value="1"/>
</dbReference>
<sequence>MSSTGQSDPSPGSDPSASGDPGPAIDAETWAAAQNSPEFATLRQRLRTFVFPVSAIFLVWYLVYVLLADYAHGFMSIKLIGNINVGLVLGLLQFVSTFLITTLYVRYANKNLDPVAEQIRERVEGEQR</sequence>
<feature type="transmembrane region" description="Helical" evidence="2">
    <location>
        <begin position="49"/>
        <end position="67"/>
    </location>
</feature>
<gene>
    <name evidence="3" type="ORF">GCM10020366_59230</name>
</gene>
<evidence type="ECO:0000256" key="2">
    <source>
        <dbReference type="SAM" id="Phobius"/>
    </source>
</evidence>
<name>A0ABP6RZT5_9PSEU</name>
<evidence type="ECO:0000313" key="4">
    <source>
        <dbReference type="Proteomes" id="UP001500483"/>
    </source>
</evidence>
<keyword evidence="2" id="KW-1133">Transmembrane helix</keyword>
<keyword evidence="2" id="KW-0472">Membrane</keyword>
<dbReference type="Proteomes" id="UP001500483">
    <property type="component" value="Unassembled WGS sequence"/>
</dbReference>
<keyword evidence="2" id="KW-0812">Transmembrane</keyword>
<accession>A0ABP6RZT5</accession>
<feature type="compositionally biased region" description="Low complexity" evidence="1">
    <location>
        <begin position="7"/>
        <end position="24"/>
    </location>
</feature>
<dbReference type="PANTHER" id="PTHR38441:SF1">
    <property type="entry name" value="MEMBRANE PROTEIN"/>
    <property type="match status" value="1"/>
</dbReference>
<evidence type="ECO:0000313" key="3">
    <source>
        <dbReference type="EMBL" id="GAA3364222.1"/>
    </source>
</evidence>
<proteinExistence type="predicted"/>
<comment type="caution">
    <text evidence="3">The sequence shown here is derived from an EMBL/GenBank/DDBJ whole genome shotgun (WGS) entry which is preliminary data.</text>
</comment>
<organism evidence="3 4">
    <name type="scientific">Saccharopolyspora gregorii</name>
    <dbReference type="NCBI Taxonomy" id="33914"/>
    <lineage>
        <taxon>Bacteria</taxon>
        <taxon>Bacillati</taxon>
        <taxon>Actinomycetota</taxon>
        <taxon>Actinomycetes</taxon>
        <taxon>Pseudonocardiales</taxon>
        <taxon>Pseudonocardiaceae</taxon>
        <taxon>Saccharopolyspora</taxon>
    </lineage>
</organism>
<dbReference type="PANTHER" id="PTHR38441">
    <property type="entry name" value="INTEGRAL MEMBRANE PROTEIN-RELATED"/>
    <property type="match status" value="1"/>
</dbReference>
<dbReference type="InterPro" id="IPR007436">
    <property type="entry name" value="DUF485"/>
</dbReference>
<dbReference type="EMBL" id="BAAAYK010000038">
    <property type="protein sequence ID" value="GAA3364222.1"/>
    <property type="molecule type" value="Genomic_DNA"/>
</dbReference>
<evidence type="ECO:0000256" key="1">
    <source>
        <dbReference type="SAM" id="MobiDB-lite"/>
    </source>
</evidence>
<keyword evidence="4" id="KW-1185">Reference proteome</keyword>
<reference evidence="4" key="1">
    <citation type="journal article" date="2019" name="Int. J. Syst. Evol. Microbiol.">
        <title>The Global Catalogue of Microorganisms (GCM) 10K type strain sequencing project: providing services to taxonomists for standard genome sequencing and annotation.</title>
        <authorList>
            <consortium name="The Broad Institute Genomics Platform"/>
            <consortium name="The Broad Institute Genome Sequencing Center for Infectious Disease"/>
            <person name="Wu L."/>
            <person name="Ma J."/>
        </authorList>
    </citation>
    <scope>NUCLEOTIDE SEQUENCE [LARGE SCALE GENOMIC DNA]</scope>
    <source>
        <strain evidence="4">JCM 9687</strain>
    </source>
</reference>
<feature type="region of interest" description="Disordered" evidence="1">
    <location>
        <begin position="1"/>
        <end position="25"/>
    </location>
</feature>